<name>A0A8K0PBG2_LADFU</name>
<dbReference type="PANTHER" id="PTHR13362">
    <property type="entry name" value="MITOCHONDRIAL RIBOSOMAL PROTEIN S33"/>
    <property type="match status" value="1"/>
</dbReference>
<dbReference type="InterPro" id="IPR013219">
    <property type="entry name" value="Ribosomal_mS33"/>
</dbReference>
<dbReference type="EMBL" id="KZ311860">
    <property type="protein sequence ID" value="KAG8240142.1"/>
    <property type="molecule type" value="Genomic_DNA"/>
</dbReference>
<keyword evidence="4" id="KW-0496">Mitochondrion</keyword>
<keyword evidence="3" id="KW-0689">Ribosomal protein</keyword>
<proteinExistence type="inferred from homology"/>
<evidence type="ECO:0000313" key="8">
    <source>
        <dbReference type="Proteomes" id="UP000792457"/>
    </source>
</evidence>
<gene>
    <name evidence="7" type="ORF">J437_LFUL017732</name>
</gene>
<evidence type="ECO:0000256" key="4">
    <source>
        <dbReference type="ARBA" id="ARBA00023128"/>
    </source>
</evidence>
<comment type="subcellular location">
    <subcellularLocation>
        <location evidence="1">Mitochondrion</location>
    </subcellularLocation>
</comment>
<dbReference type="Pfam" id="PF08293">
    <property type="entry name" value="MRP-S33"/>
    <property type="match status" value="1"/>
</dbReference>
<evidence type="ECO:0000256" key="2">
    <source>
        <dbReference type="ARBA" id="ARBA00008970"/>
    </source>
</evidence>
<keyword evidence="8" id="KW-1185">Reference proteome</keyword>
<dbReference type="GO" id="GO:1990904">
    <property type="term" value="C:ribonucleoprotein complex"/>
    <property type="evidence" value="ECO:0007669"/>
    <property type="project" value="UniProtKB-KW"/>
</dbReference>
<sequence>MNSLTNRYLALTTAATDYARRMGRLRNRIFGEVVRPETRRTAKVVNMLSVKPVHLRPEIVQYYPRHIETHLLMKKLRFYGLFR</sequence>
<evidence type="ECO:0000313" key="7">
    <source>
        <dbReference type="EMBL" id="KAG8240142.1"/>
    </source>
</evidence>
<reference evidence="7" key="1">
    <citation type="submission" date="2013-04" db="EMBL/GenBank/DDBJ databases">
        <authorList>
            <person name="Qu J."/>
            <person name="Murali S.C."/>
            <person name="Bandaranaike D."/>
            <person name="Bellair M."/>
            <person name="Blankenburg K."/>
            <person name="Chao H."/>
            <person name="Dinh H."/>
            <person name="Doddapaneni H."/>
            <person name="Downs B."/>
            <person name="Dugan-Rocha S."/>
            <person name="Elkadiri S."/>
            <person name="Gnanaolivu R.D."/>
            <person name="Hernandez B."/>
            <person name="Javaid M."/>
            <person name="Jayaseelan J.C."/>
            <person name="Lee S."/>
            <person name="Li M."/>
            <person name="Ming W."/>
            <person name="Munidasa M."/>
            <person name="Muniz J."/>
            <person name="Nguyen L."/>
            <person name="Ongeri F."/>
            <person name="Osuji N."/>
            <person name="Pu L.-L."/>
            <person name="Puazo M."/>
            <person name="Qu C."/>
            <person name="Quiroz J."/>
            <person name="Raj R."/>
            <person name="Weissenberger G."/>
            <person name="Xin Y."/>
            <person name="Zou X."/>
            <person name="Han Y."/>
            <person name="Richards S."/>
            <person name="Worley K."/>
            <person name="Muzny D."/>
            <person name="Gibbs R."/>
        </authorList>
    </citation>
    <scope>NUCLEOTIDE SEQUENCE</scope>
    <source>
        <strain evidence="7">Sampled in the wild</strain>
    </source>
</reference>
<evidence type="ECO:0000256" key="1">
    <source>
        <dbReference type="ARBA" id="ARBA00004173"/>
    </source>
</evidence>
<comment type="similarity">
    <text evidence="2">Belongs to the mitochondrion-specific ribosomal protein mS33 family.</text>
</comment>
<organism evidence="7 8">
    <name type="scientific">Ladona fulva</name>
    <name type="common">Scarce chaser dragonfly</name>
    <name type="synonym">Libellula fulva</name>
    <dbReference type="NCBI Taxonomy" id="123851"/>
    <lineage>
        <taxon>Eukaryota</taxon>
        <taxon>Metazoa</taxon>
        <taxon>Ecdysozoa</taxon>
        <taxon>Arthropoda</taxon>
        <taxon>Hexapoda</taxon>
        <taxon>Insecta</taxon>
        <taxon>Pterygota</taxon>
        <taxon>Palaeoptera</taxon>
        <taxon>Odonata</taxon>
        <taxon>Epiprocta</taxon>
        <taxon>Anisoptera</taxon>
        <taxon>Libelluloidea</taxon>
        <taxon>Libellulidae</taxon>
        <taxon>Ladona</taxon>
    </lineage>
</organism>
<dbReference type="OrthoDB" id="5980584at2759"/>
<dbReference type="AlphaFoldDB" id="A0A8K0PBG2"/>
<dbReference type="Proteomes" id="UP000792457">
    <property type="component" value="Unassembled WGS sequence"/>
</dbReference>
<protein>
    <recommendedName>
        <fullName evidence="6">Small ribosomal subunit protein mS33</fullName>
    </recommendedName>
</protein>
<evidence type="ECO:0000256" key="6">
    <source>
        <dbReference type="ARBA" id="ARBA00035132"/>
    </source>
</evidence>
<reference evidence="7" key="2">
    <citation type="submission" date="2017-10" db="EMBL/GenBank/DDBJ databases">
        <title>Ladona fulva Genome sequencing and assembly.</title>
        <authorList>
            <person name="Murali S."/>
            <person name="Richards S."/>
            <person name="Bandaranaike D."/>
            <person name="Bellair M."/>
            <person name="Blankenburg K."/>
            <person name="Chao H."/>
            <person name="Dinh H."/>
            <person name="Doddapaneni H."/>
            <person name="Dugan-Rocha S."/>
            <person name="Elkadiri S."/>
            <person name="Gnanaolivu R."/>
            <person name="Hernandez B."/>
            <person name="Skinner E."/>
            <person name="Javaid M."/>
            <person name="Lee S."/>
            <person name="Li M."/>
            <person name="Ming W."/>
            <person name="Munidasa M."/>
            <person name="Muniz J."/>
            <person name="Nguyen L."/>
            <person name="Hughes D."/>
            <person name="Osuji N."/>
            <person name="Pu L.-L."/>
            <person name="Puazo M."/>
            <person name="Qu C."/>
            <person name="Quiroz J."/>
            <person name="Raj R."/>
            <person name="Weissenberger G."/>
            <person name="Xin Y."/>
            <person name="Zou X."/>
            <person name="Han Y."/>
            <person name="Worley K."/>
            <person name="Muzny D."/>
            <person name="Gibbs R."/>
        </authorList>
    </citation>
    <scope>NUCLEOTIDE SEQUENCE</scope>
    <source>
        <strain evidence="7">Sampled in the wild</strain>
    </source>
</reference>
<dbReference type="PANTHER" id="PTHR13362:SF2">
    <property type="entry name" value="SMALL RIBOSOMAL SUBUNIT PROTEIN MS33"/>
    <property type="match status" value="1"/>
</dbReference>
<evidence type="ECO:0000256" key="5">
    <source>
        <dbReference type="ARBA" id="ARBA00023274"/>
    </source>
</evidence>
<comment type="caution">
    <text evidence="7">The sequence shown here is derived from an EMBL/GenBank/DDBJ whole genome shotgun (WGS) entry which is preliminary data.</text>
</comment>
<accession>A0A8K0PBG2</accession>
<dbReference type="GO" id="GO:0005739">
    <property type="term" value="C:mitochondrion"/>
    <property type="evidence" value="ECO:0007669"/>
    <property type="project" value="UniProtKB-SubCell"/>
</dbReference>
<evidence type="ECO:0000256" key="3">
    <source>
        <dbReference type="ARBA" id="ARBA00022980"/>
    </source>
</evidence>
<keyword evidence="5" id="KW-0687">Ribonucleoprotein</keyword>
<dbReference type="GO" id="GO:0005840">
    <property type="term" value="C:ribosome"/>
    <property type="evidence" value="ECO:0007669"/>
    <property type="project" value="UniProtKB-KW"/>
</dbReference>